<reference evidence="8" key="1">
    <citation type="submission" date="2022-12" db="EMBL/GenBank/DDBJ databases">
        <title>Reference genome sequencing for broad-spectrum identification of bacterial and archaeal isolates by mass spectrometry.</title>
        <authorList>
            <person name="Sekiguchi Y."/>
            <person name="Tourlousse D.M."/>
        </authorList>
    </citation>
    <scope>NUCLEOTIDE SEQUENCE</scope>
    <source>
        <strain evidence="8">10succ1</strain>
    </source>
</reference>
<dbReference type="PANTHER" id="PTHR31272:SF4">
    <property type="entry name" value="CYTOCHROME C-TYPE BIOGENESIS PROTEIN HI_1454-RELATED"/>
    <property type="match status" value="1"/>
</dbReference>
<proteinExistence type="inferred from homology"/>
<feature type="transmembrane region" description="Helical" evidence="6">
    <location>
        <begin position="166"/>
        <end position="186"/>
    </location>
</feature>
<evidence type="ECO:0000256" key="4">
    <source>
        <dbReference type="ARBA" id="ARBA00022989"/>
    </source>
</evidence>
<accession>A0A9W6GJA6</accession>
<evidence type="ECO:0000256" key="2">
    <source>
        <dbReference type="ARBA" id="ARBA00006143"/>
    </source>
</evidence>
<feature type="transmembrane region" description="Helical" evidence="6">
    <location>
        <begin position="49"/>
        <end position="74"/>
    </location>
</feature>
<dbReference type="InterPro" id="IPR051790">
    <property type="entry name" value="Cytochrome_c-biogenesis_DsbD"/>
</dbReference>
<organism evidence="8 9">
    <name type="scientific">Propionigenium maris DSM 9537</name>
    <dbReference type="NCBI Taxonomy" id="1123000"/>
    <lineage>
        <taxon>Bacteria</taxon>
        <taxon>Fusobacteriati</taxon>
        <taxon>Fusobacteriota</taxon>
        <taxon>Fusobacteriia</taxon>
        <taxon>Fusobacteriales</taxon>
        <taxon>Fusobacteriaceae</taxon>
        <taxon>Propionigenium</taxon>
    </lineage>
</organism>
<evidence type="ECO:0000256" key="3">
    <source>
        <dbReference type="ARBA" id="ARBA00022692"/>
    </source>
</evidence>
<feature type="transmembrane region" description="Helical" evidence="6">
    <location>
        <begin position="86"/>
        <end position="109"/>
    </location>
</feature>
<feature type="transmembrane region" description="Helical" evidence="6">
    <location>
        <begin position="207"/>
        <end position="230"/>
    </location>
</feature>
<evidence type="ECO:0000256" key="5">
    <source>
        <dbReference type="ARBA" id="ARBA00023136"/>
    </source>
</evidence>
<feature type="domain" description="Cytochrome C biogenesis protein transmembrane" evidence="7">
    <location>
        <begin position="4"/>
        <end position="185"/>
    </location>
</feature>
<protein>
    <recommendedName>
        <fullName evidence="7">Cytochrome C biogenesis protein transmembrane domain-containing protein</fullName>
    </recommendedName>
</protein>
<dbReference type="GO" id="GO:0016020">
    <property type="term" value="C:membrane"/>
    <property type="evidence" value="ECO:0007669"/>
    <property type="project" value="UniProtKB-SubCell"/>
</dbReference>
<dbReference type="EMBL" id="BSDY01000003">
    <property type="protein sequence ID" value="GLI55195.1"/>
    <property type="molecule type" value="Genomic_DNA"/>
</dbReference>
<gene>
    <name evidence="8" type="ORF">PM10SUCC1_07100</name>
</gene>
<evidence type="ECO:0000313" key="9">
    <source>
        <dbReference type="Proteomes" id="UP001144471"/>
    </source>
</evidence>
<comment type="similarity">
    <text evidence="2">Belongs to the DsbD family.</text>
</comment>
<evidence type="ECO:0000313" key="8">
    <source>
        <dbReference type="EMBL" id="GLI55195.1"/>
    </source>
</evidence>
<dbReference type="GO" id="GO:0017004">
    <property type="term" value="P:cytochrome complex assembly"/>
    <property type="evidence" value="ECO:0007669"/>
    <property type="project" value="InterPro"/>
</dbReference>
<dbReference type="InterPro" id="IPR003834">
    <property type="entry name" value="Cyt_c_assmbl_TM_dom"/>
</dbReference>
<keyword evidence="4 6" id="KW-1133">Transmembrane helix</keyword>
<keyword evidence="3 6" id="KW-0812">Transmembrane</keyword>
<evidence type="ECO:0000259" key="7">
    <source>
        <dbReference type="Pfam" id="PF02683"/>
    </source>
</evidence>
<comment type="subcellular location">
    <subcellularLocation>
        <location evidence="1">Membrane</location>
        <topology evidence="1">Multi-pass membrane protein</topology>
    </subcellularLocation>
</comment>
<dbReference type="Pfam" id="PF02683">
    <property type="entry name" value="DsbD_TM"/>
    <property type="match status" value="1"/>
</dbReference>
<dbReference type="Proteomes" id="UP001144471">
    <property type="component" value="Unassembled WGS sequence"/>
</dbReference>
<evidence type="ECO:0000256" key="1">
    <source>
        <dbReference type="ARBA" id="ARBA00004141"/>
    </source>
</evidence>
<feature type="transmembrane region" description="Helical" evidence="6">
    <location>
        <begin position="130"/>
        <end position="154"/>
    </location>
</feature>
<dbReference type="RefSeq" id="WP_281833514.1">
    <property type="nucleotide sequence ID" value="NZ_BSDY01000003.1"/>
</dbReference>
<name>A0A9W6GJA6_9FUSO</name>
<dbReference type="PANTHER" id="PTHR31272">
    <property type="entry name" value="CYTOCHROME C-TYPE BIOGENESIS PROTEIN HI_1454-RELATED"/>
    <property type="match status" value="1"/>
</dbReference>
<keyword evidence="5 6" id="KW-0472">Membrane</keyword>
<sequence length="243" mass="27308">MEINVFIVFLAGIGTFLAPCIIPLVPSYLSYISGMVLGESRSAKDKVKVFIHTLFFILGFGTAFSALQILLFNFTNLASNLIGNNILNMIFGGIIIVMGLHMVGVFKITKLYSDKRFNFHFMKRNVGTSYLFGFAFGFGWTPCMGPVLFTVMSYLAVANTMWTGLLYIWIYTLGLGFPFMIFALLLDKGNKLDFIRKNFLFSEKIGGVILITMGALLAMNKMTIFLSWGFRDEIVEFLKGLFL</sequence>
<keyword evidence="9" id="KW-1185">Reference proteome</keyword>
<evidence type="ECO:0000256" key="6">
    <source>
        <dbReference type="SAM" id="Phobius"/>
    </source>
</evidence>
<comment type="caution">
    <text evidence="8">The sequence shown here is derived from an EMBL/GenBank/DDBJ whole genome shotgun (WGS) entry which is preliminary data.</text>
</comment>
<dbReference type="AlphaFoldDB" id="A0A9W6GJA6"/>
<feature type="transmembrane region" description="Helical" evidence="6">
    <location>
        <begin position="6"/>
        <end position="29"/>
    </location>
</feature>